<dbReference type="GO" id="GO:0034456">
    <property type="term" value="C:UTP-C complex"/>
    <property type="evidence" value="ECO:0007669"/>
    <property type="project" value="TreeGrafter"/>
</dbReference>
<reference evidence="3" key="1">
    <citation type="submission" date="2023-11" db="EMBL/GenBank/DDBJ databases">
        <title>Genome assemblies of two species of porcelain crab, Petrolisthes cinctipes and Petrolisthes manimaculis (Anomura: Porcellanidae).</title>
        <authorList>
            <person name="Angst P."/>
        </authorList>
    </citation>
    <scope>NUCLEOTIDE SEQUENCE</scope>
    <source>
        <strain evidence="3">PB745_02</strain>
        <tissue evidence="3">Gill</tissue>
    </source>
</reference>
<dbReference type="Proteomes" id="UP001292094">
    <property type="component" value="Unassembled WGS sequence"/>
</dbReference>
<evidence type="ECO:0000259" key="2">
    <source>
        <dbReference type="Pfam" id="PF12923"/>
    </source>
</evidence>
<comment type="similarity">
    <text evidence="1">Belongs to the RRP7 family.</text>
</comment>
<dbReference type="CDD" id="cd12294">
    <property type="entry name" value="RRM_Rrp7A"/>
    <property type="match status" value="1"/>
</dbReference>
<proteinExistence type="inferred from homology"/>
<dbReference type="PANTHER" id="PTHR13191:SF0">
    <property type="entry name" value="RIBOSOMAL RNA-PROCESSING PROTEIN 7 HOMOLOG A-RELATED"/>
    <property type="match status" value="1"/>
</dbReference>
<dbReference type="InterPro" id="IPR034890">
    <property type="entry name" value="Rrp7A_RRM"/>
</dbReference>
<sequence length="266" mass="30677">MCTDTPHNVQGFKVVGLKYDNESKGVHQLLWKPHRVKMYSKYKPADCTLFVVNVPPYCTTEVFQRLFSVYGKVRWVFFHKKPNSGPPPTTKYPRISPLPVVTGFKVAYVVFIDPSGLKAAMSVPAHTVLVASSSSPLTGINKWQAEYNENMMLVCITRQEVKDLMEEYDRKTQAKKEAAGNLEADEDGWVTVTSMKKKKPRLAKVGELKDTKSKKRKNKKKQELVNFYAFQTRQARMDNLAQLRKKFDEDKKRITQMKASRKFRPY</sequence>
<dbReference type="SUPFAM" id="SSF54928">
    <property type="entry name" value="RNA-binding domain, RBD"/>
    <property type="match status" value="1"/>
</dbReference>
<gene>
    <name evidence="3" type="ORF">Pmani_003973</name>
</gene>
<accession>A0AAE1ULZ6</accession>
<dbReference type="GO" id="GO:0003676">
    <property type="term" value="F:nucleic acid binding"/>
    <property type="evidence" value="ECO:0007669"/>
    <property type="project" value="InterPro"/>
</dbReference>
<dbReference type="Gene3D" id="3.30.70.330">
    <property type="match status" value="1"/>
</dbReference>
<dbReference type="InterPro" id="IPR012677">
    <property type="entry name" value="Nucleotide-bd_a/b_plait_sf"/>
</dbReference>
<dbReference type="CDD" id="cd12951">
    <property type="entry name" value="RRP7_Rrp7A"/>
    <property type="match status" value="1"/>
</dbReference>
<feature type="domain" description="Ribosomal RNA-processing protein 7 C-terminal" evidence="2">
    <location>
        <begin position="157"/>
        <end position="266"/>
    </location>
</feature>
<dbReference type="GO" id="GO:0006364">
    <property type="term" value="P:rRNA processing"/>
    <property type="evidence" value="ECO:0007669"/>
    <property type="project" value="TreeGrafter"/>
</dbReference>
<dbReference type="GO" id="GO:0000028">
    <property type="term" value="P:ribosomal small subunit assembly"/>
    <property type="evidence" value="ECO:0007669"/>
    <property type="project" value="TreeGrafter"/>
</dbReference>
<keyword evidence="4" id="KW-1185">Reference proteome</keyword>
<dbReference type="GO" id="GO:0032545">
    <property type="term" value="C:CURI complex"/>
    <property type="evidence" value="ECO:0007669"/>
    <property type="project" value="TreeGrafter"/>
</dbReference>
<dbReference type="Gene3D" id="6.10.250.1770">
    <property type="match status" value="1"/>
</dbReference>
<dbReference type="AlphaFoldDB" id="A0AAE1ULZ6"/>
<evidence type="ECO:0000256" key="1">
    <source>
        <dbReference type="ARBA" id="ARBA00006110"/>
    </source>
</evidence>
<evidence type="ECO:0000313" key="4">
    <source>
        <dbReference type="Proteomes" id="UP001292094"/>
    </source>
</evidence>
<comment type="caution">
    <text evidence="3">The sequence shown here is derived from an EMBL/GenBank/DDBJ whole genome shotgun (WGS) entry which is preliminary data.</text>
</comment>
<evidence type="ECO:0000313" key="3">
    <source>
        <dbReference type="EMBL" id="KAK4325446.1"/>
    </source>
</evidence>
<dbReference type="InterPro" id="IPR024326">
    <property type="entry name" value="RRP7_C"/>
</dbReference>
<protein>
    <recommendedName>
        <fullName evidence="2">Ribosomal RNA-processing protein 7 C-terminal domain-containing protein</fullName>
    </recommendedName>
</protein>
<name>A0AAE1ULZ6_9EUCA</name>
<dbReference type="InterPro" id="IPR040446">
    <property type="entry name" value="RRP7"/>
</dbReference>
<dbReference type="InterPro" id="IPR035979">
    <property type="entry name" value="RBD_domain_sf"/>
</dbReference>
<dbReference type="PANTHER" id="PTHR13191">
    <property type="entry name" value="RIBOSOMAL RNA PROCESSING PROTEIN 7-RELATED"/>
    <property type="match status" value="1"/>
</dbReference>
<dbReference type="Pfam" id="PF12923">
    <property type="entry name" value="RRP7"/>
    <property type="match status" value="1"/>
</dbReference>
<organism evidence="3 4">
    <name type="scientific">Petrolisthes manimaculis</name>
    <dbReference type="NCBI Taxonomy" id="1843537"/>
    <lineage>
        <taxon>Eukaryota</taxon>
        <taxon>Metazoa</taxon>
        <taxon>Ecdysozoa</taxon>
        <taxon>Arthropoda</taxon>
        <taxon>Crustacea</taxon>
        <taxon>Multicrustacea</taxon>
        <taxon>Malacostraca</taxon>
        <taxon>Eumalacostraca</taxon>
        <taxon>Eucarida</taxon>
        <taxon>Decapoda</taxon>
        <taxon>Pleocyemata</taxon>
        <taxon>Anomura</taxon>
        <taxon>Galatheoidea</taxon>
        <taxon>Porcellanidae</taxon>
        <taxon>Petrolisthes</taxon>
    </lineage>
</organism>
<dbReference type="EMBL" id="JAWZYT010000278">
    <property type="protein sequence ID" value="KAK4325446.1"/>
    <property type="molecule type" value="Genomic_DNA"/>
</dbReference>